<comment type="caution">
    <text evidence="3">The sequence shown here is derived from an EMBL/GenBank/DDBJ whole genome shotgun (WGS) entry which is preliminary data.</text>
</comment>
<feature type="region of interest" description="Disordered" evidence="2">
    <location>
        <begin position="509"/>
        <end position="530"/>
    </location>
</feature>
<feature type="region of interest" description="Disordered" evidence="2">
    <location>
        <begin position="101"/>
        <end position="164"/>
    </location>
</feature>
<evidence type="ECO:0000256" key="2">
    <source>
        <dbReference type="SAM" id="MobiDB-lite"/>
    </source>
</evidence>
<keyword evidence="1" id="KW-0175">Coiled coil</keyword>
<sequence length="820" mass="88250">MVGNNKILTVSYGTFSCTLEGFEESFDTMKAIAEYFRDLAAEDRYFGAEPPTPDAEMLARIAEREIARRVEARTERGGIVLRPTATQLPLANVPAQPQPTVAEAPVQQVAPQPAAEPAPQAAPTPMAAPVAPVAQESAPAPEPAPAAAPAPAPVQAEAVAEPTPAPAVEAPADATVFKAPASKDDEGAAGVAAKLRRIRALMNNEAPEAIEDSNENLGDDAPMTATLDVAAMSPELIPAAPVFEEDEEVAEIEVAEIEEETFDLTADAEEEAADDIEAIEVEENLLAEDDAEEDHAAEDIAALVAEAEAVVPHIEEAAEPEAEAETAEVEAVEQQRPAPRTVLPPTFDLQMIAAAEAAAREAKAKEAEIAAAEAEALAQAQAQAEVAEDAQDEDALRIASVLGNLQDEDEAEDEAVAEVEEEFEEELSLDADDDFLDGDDTLVFDEEDSLEFDDADEDFEEATLEADGEPEAEAEEETVAVEDAEAEYEDRPRRVRVLRLKRSDMAKALAEDAAAPEEEPEANTLSDEDEADLMRALAEVEAEMEPEAEDEIIADVAEVEEEIEIVAVEEELDLPETVEPVAATIREERPAGRDVLARAGAGDDAAARLLEKAKSEMDAPESNRRRNAIAHLKAAVAATRAEKGLSLRKREKAPAPEAVKPEPMPVAEAIRPRRPQTSEAPRAERPRPTEAPLRLVEEQRVDTSKATGPVRPRRVSSEDTARRDRSDFATYAAEKGATRLPDLLEAAAAYTACVEGRDPFTRPQVMTLLKSVMDDGLSREDALRAFGQLLRDEKISKLQGGRFTVNENIRYQPRAMASGE</sequence>
<name>A0ABX2PE31_9RHOB</name>
<evidence type="ECO:0000256" key="1">
    <source>
        <dbReference type="SAM" id="Coils"/>
    </source>
</evidence>
<dbReference type="PROSITE" id="PS51257">
    <property type="entry name" value="PROKAR_LIPOPROTEIN"/>
    <property type="match status" value="1"/>
</dbReference>
<gene>
    <name evidence="3" type="ORF">HJ526_06590</name>
</gene>
<feature type="compositionally biased region" description="Pro residues" evidence="2">
    <location>
        <begin position="140"/>
        <end position="152"/>
    </location>
</feature>
<protein>
    <recommendedName>
        <fullName evidence="5">Lipoprotein</fullName>
    </recommendedName>
</protein>
<organism evidence="3 4">
    <name type="scientific">Donghicola mangrovi</name>
    <dbReference type="NCBI Taxonomy" id="2729614"/>
    <lineage>
        <taxon>Bacteria</taxon>
        <taxon>Pseudomonadati</taxon>
        <taxon>Pseudomonadota</taxon>
        <taxon>Alphaproteobacteria</taxon>
        <taxon>Rhodobacterales</taxon>
        <taxon>Roseobacteraceae</taxon>
        <taxon>Donghicola</taxon>
    </lineage>
</organism>
<keyword evidence="4" id="KW-1185">Reference proteome</keyword>
<feature type="compositionally biased region" description="Acidic residues" evidence="2">
    <location>
        <begin position="514"/>
        <end position="530"/>
    </location>
</feature>
<feature type="compositionally biased region" description="Low complexity" evidence="2">
    <location>
        <begin position="101"/>
        <end position="113"/>
    </location>
</feature>
<evidence type="ECO:0000313" key="3">
    <source>
        <dbReference type="EMBL" id="NVO27077.1"/>
    </source>
</evidence>
<dbReference type="EMBL" id="JABCJD010000002">
    <property type="protein sequence ID" value="NVO27077.1"/>
    <property type="molecule type" value="Genomic_DNA"/>
</dbReference>
<feature type="compositionally biased region" description="Low complexity" evidence="2">
    <location>
        <begin position="123"/>
        <end position="139"/>
    </location>
</feature>
<dbReference type="Proteomes" id="UP000523601">
    <property type="component" value="Unassembled WGS sequence"/>
</dbReference>
<proteinExistence type="predicted"/>
<feature type="compositionally biased region" description="Low complexity" evidence="2">
    <location>
        <begin position="153"/>
        <end position="164"/>
    </location>
</feature>
<evidence type="ECO:0000313" key="4">
    <source>
        <dbReference type="Proteomes" id="UP000523601"/>
    </source>
</evidence>
<feature type="coiled-coil region" evidence="1">
    <location>
        <begin position="355"/>
        <end position="422"/>
    </location>
</feature>
<feature type="region of interest" description="Disordered" evidence="2">
    <location>
        <begin position="640"/>
        <end position="723"/>
    </location>
</feature>
<dbReference type="RefSeq" id="WP_176853474.1">
    <property type="nucleotide sequence ID" value="NZ_JABCJD010000002.1"/>
</dbReference>
<reference evidence="3 4" key="1">
    <citation type="submission" date="2020-04" db="EMBL/GenBank/DDBJ databases">
        <title>Donghicola sp., a member of the Rhodobacteraceae family isolated from mangrove forest in Thailand.</title>
        <authorList>
            <person name="Charoenyingcharoen P."/>
            <person name="Yukphan P."/>
        </authorList>
    </citation>
    <scope>NUCLEOTIDE SEQUENCE [LARGE SCALE GENOMIC DNA]</scope>
    <source>
        <strain evidence="3 4">C2-DW-16</strain>
    </source>
</reference>
<accession>A0ABX2PE31</accession>
<feature type="region of interest" description="Disordered" evidence="2">
    <location>
        <begin position="425"/>
        <end position="487"/>
    </location>
</feature>
<evidence type="ECO:0008006" key="5">
    <source>
        <dbReference type="Google" id="ProtNLM"/>
    </source>
</evidence>